<gene>
    <name evidence="2" type="ORF">EVAR_76469_1</name>
</gene>
<evidence type="ECO:0000313" key="2">
    <source>
        <dbReference type="EMBL" id="GBP09430.1"/>
    </source>
</evidence>
<organism evidence="2 3">
    <name type="scientific">Eumeta variegata</name>
    <name type="common">Bagworm moth</name>
    <name type="synonym">Eumeta japonica</name>
    <dbReference type="NCBI Taxonomy" id="151549"/>
    <lineage>
        <taxon>Eukaryota</taxon>
        <taxon>Metazoa</taxon>
        <taxon>Ecdysozoa</taxon>
        <taxon>Arthropoda</taxon>
        <taxon>Hexapoda</taxon>
        <taxon>Insecta</taxon>
        <taxon>Pterygota</taxon>
        <taxon>Neoptera</taxon>
        <taxon>Endopterygota</taxon>
        <taxon>Lepidoptera</taxon>
        <taxon>Glossata</taxon>
        <taxon>Ditrysia</taxon>
        <taxon>Tineoidea</taxon>
        <taxon>Psychidae</taxon>
        <taxon>Oiketicinae</taxon>
        <taxon>Eumeta</taxon>
    </lineage>
</organism>
<evidence type="ECO:0000313" key="3">
    <source>
        <dbReference type="Proteomes" id="UP000299102"/>
    </source>
</evidence>
<sequence length="164" mass="18439">MTETPSSFPFRSEVPGIRTRKNEVVAGGRSAAREFFRSPNFVRTDLHSRCHSKPRAVHRNKRGDPPLRDSSIAFRLEVVLRLKVALSLQFYQAAGPWEASFVPRRALAVAPHVEKASPVSRKSPRVTHGSTGRPVPRRTPNDDQPSADDVTQPRRENVQDDNRP</sequence>
<dbReference type="AlphaFoldDB" id="A0A4C1T7A3"/>
<proteinExistence type="predicted"/>
<evidence type="ECO:0000256" key="1">
    <source>
        <dbReference type="SAM" id="MobiDB-lite"/>
    </source>
</evidence>
<protein>
    <submittedName>
        <fullName evidence="2">Uncharacterized protein</fullName>
    </submittedName>
</protein>
<dbReference type="Proteomes" id="UP000299102">
    <property type="component" value="Unassembled WGS sequence"/>
</dbReference>
<reference evidence="2 3" key="1">
    <citation type="journal article" date="2019" name="Commun. Biol.">
        <title>The bagworm genome reveals a unique fibroin gene that provides high tensile strength.</title>
        <authorList>
            <person name="Kono N."/>
            <person name="Nakamura H."/>
            <person name="Ohtoshi R."/>
            <person name="Tomita M."/>
            <person name="Numata K."/>
            <person name="Arakawa K."/>
        </authorList>
    </citation>
    <scope>NUCLEOTIDE SEQUENCE [LARGE SCALE GENOMIC DNA]</scope>
</reference>
<accession>A0A4C1T7A3</accession>
<keyword evidence="3" id="KW-1185">Reference proteome</keyword>
<name>A0A4C1T7A3_EUMVA</name>
<dbReference type="EMBL" id="BGZK01000036">
    <property type="protein sequence ID" value="GBP09430.1"/>
    <property type="molecule type" value="Genomic_DNA"/>
</dbReference>
<feature type="compositionally biased region" description="Basic and acidic residues" evidence="1">
    <location>
        <begin position="151"/>
        <end position="164"/>
    </location>
</feature>
<feature type="region of interest" description="Disordered" evidence="1">
    <location>
        <begin position="111"/>
        <end position="164"/>
    </location>
</feature>
<comment type="caution">
    <text evidence="2">The sequence shown here is derived from an EMBL/GenBank/DDBJ whole genome shotgun (WGS) entry which is preliminary data.</text>
</comment>